<name>A0A0H2RLG0_9AGAM</name>
<dbReference type="AlphaFoldDB" id="A0A0H2RLG0"/>
<proteinExistence type="predicted"/>
<dbReference type="InParanoid" id="A0A0H2RLG0"/>
<dbReference type="Proteomes" id="UP000053477">
    <property type="component" value="Unassembled WGS sequence"/>
</dbReference>
<keyword evidence="2" id="KW-1185">Reference proteome</keyword>
<protein>
    <submittedName>
        <fullName evidence="1">Uncharacterized protein</fullName>
    </submittedName>
</protein>
<reference evidence="1 2" key="1">
    <citation type="submission" date="2015-04" db="EMBL/GenBank/DDBJ databases">
        <title>Complete genome sequence of Schizopora paradoxa KUC8140, a cosmopolitan wood degrader in East Asia.</title>
        <authorList>
            <consortium name="DOE Joint Genome Institute"/>
            <person name="Min B."/>
            <person name="Park H."/>
            <person name="Jang Y."/>
            <person name="Kim J.-J."/>
            <person name="Kim K.H."/>
            <person name="Pangilinan J."/>
            <person name="Lipzen A."/>
            <person name="Riley R."/>
            <person name="Grigoriev I.V."/>
            <person name="Spatafora J.W."/>
            <person name="Choi I.-G."/>
        </authorList>
    </citation>
    <scope>NUCLEOTIDE SEQUENCE [LARGE SCALE GENOMIC DNA]</scope>
    <source>
        <strain evidence="1 2">KUC8140</strain>
    </source>
</reference>
<dbReference type="EMBL" id="KQ086030">
    <property type="protein sequence ID" value="KLO10298.1"/>
    <property type="molecule type" value="Genomic_DNA"/>
</dbReference>
<gene>
    <name evidence="1" type="ORF">SCHPADRAFT_525865</name>
</gene>
<sequence length="170" mass="19417">MATLLDFALKTTKSGVAHRDSVRAKIREHQSQCQHQEIICMDEMQLERSVVFISVDGDEEPFCALGHYPVLAFQSNKEPSTPFYIARVRIEHAVYYTYVMEGASFVTYQRKSSGYAFKTTEECTSNFEVLVLRYDPVDYRSAQTKGKLKDPTGPLGWKNVYTAPEEEIVL</sequence>
<evidence type="ECO:0000313" key="2">
    <source>
        <dbReference type="Proteomes" id="UP000053477"/>
    </source>
</evidence>
<organism evidence="1 2">
    <name type="scientific">Schizopora paradoxa</name>
    <dbReference type="NCBI Taxonomy" id="27342"/>
    <lineage>
        <taxon>Eukaryota</taxon>
        <taxon>Fungi</taxon>
        <taxon>Dikarya</taxon>
        <taxon>Basidiomycota</taxon>
        <taxon>Agaricomycotina</taxon>
        <taxon>Agaricomycetes</taxon>
        <taxon>Hymenochaetales</taxon>
        <taxon>Schizoporaceae</taxon>
        <taxon>Schizopora</taxon>
    </lineage>
</organism>
<evidence type="ECO:0000313" key="1">
    <source>
        <dbReference type="EMBL" id="KLO10298.1"/>
    </source>
</evidence>
<accession>A0A0H2RLG0</accession>